<sequence>MVYLRSLVLVLVVLVLEKCHGLNNGLALTPPMGWLSWERFRCLVDCQKYPSECISENLFKRTADKMASDGYLAAGYEYIIIDDCWASKSRDSENRLQSDPDRFPSGIKALADYVHSLGLKLGIYGDYGTYTCGGYPGSIDYLELDADTFAQWGIDYLKLDGCYAETDGMEEGYAKMSQYLNNTGRPIVFSCSFPAYKDLEANYSMAVEYCNLWRNYGDIDDSWEDVRDIATWFSTNQDFLRKYAGPGHWNDPDMLIIGNFGLSLEQSKSQMTIWSILAAPLIMSVDLDNISSEFRDILLNSDAIRINQDPLGVQGKLVSNDNKIMVWSKPLQGNSKYEGLALGVVSNRTDGYYYQYDLSLSQYINDQDAEYVIKDVFSNQDLFDGKAVSVDVNITVSVPPTGAVLLLILPQ</sequence>
<dbReference type="InterPro" id="IPR017853">
    <property type="entry name" value="GH"/>
</dbReference>
<evidence type="ECO:0000256" key="10">
    <source>
        <dbReference type="RuleBase" id="RU361168"/>
    </source>
</evidence>
<name>A0A6J2XB36_SITOR</name>
<dbReference type="GO" id="GO:0016020">
    <property type="term" value="C:membrane"/>
    <property type="evidence" value="ECO:0007669"/>
    <property type="project" value="GOC"/>
</dbReference>
<keyword evidence="5" id="KW-0443">Lipid metabolism</keyword>
<keyword evidence="7" id="KW-0325">Glycoprotein</keyword>
<evidence type="ECO:0000256" key="4">
    <source>
        <dbReference type="ARBA" id="ARBA00022801"/>
    </source>
</evidence>
<dbReference type="KEGG" id="soy:115876497"/>
<evidence type="ECO:0000313" key="14">
    <source>
        <dbReference type="RefSeq" id="XP_030748155.1"/>
    </source>
</evidence>
<dbReference type="CDD" id="cd14792">
    <property type="entry name" value="GH27"/>
    <property type="match status" value="1"/>
</dbReference>
<dbReference type="GO" id="GO:0004557">
    <property type="term" value="F:alpha-galactosidase activity"/>
    <property type="evidence" value="ECO:0007669"/>
    <property type="project" value="TreeGrafter"/>
</dbReference>
<dbReference type="PRINTS" id="PR00740">
    <property type="entry name" value="GLHYDRLASE27"/>
</dbReference>
<dbReference type="RefSeq" id="XP_030748155.1">
    <property type="nucleotide sequence ID" value="XM_030892295.1"/>
</dbReference>
<dbReference type="AlphaFoldDB" id="A0A6J2XB36"/>
<reference evidence="14" key="1">
    <citation type="submission" date="2025-08" db="UniProtKB">
        <authorList>
            <consortium name="RefSeq"/>
        </authorList>
    </citation>
    <scope>IDENTIFICATION</scope>
    <source>
        <tissue evidence="14">Gonads</tissue>
    </source>
</reference>
<dbReference type="GO" id="GO:0019377">
    <property type="term" value="P:glycolipid catabolic process"/>
    <property type="evidence" value="ECO:0007669"/>
    <property type="project" value="UniProtKB-ARBA"/>
</dbReference>
<dbReference type="Pfam" id="PF17450">
    <property type="entry name" value="Melibiase_2_C"/>
    <property type="match status" value="1"/>
</dbReference>
<keyword evidence="4 10" id="KW-0378">Hydrolase</keyword>
<organism evidence="13 14">
    <name type="scientific">Sitophilus oryzae</name>
    <name type="common">Rice weevil</name>
    <name type="synonym">Curculio oryzae</name>
    <dbReference type="NCBI Taxonomy" id="7048"/>
    <lineage>
        <taxon>Eukaryota</taxon>
        <taxon>Metazoa</taxon>
        <taxon>Ecdysozoa</taxon>
        <taxon>Arthropoda</taxon>
        <taxon>Hexapoda</taxon>
        <taxon>Insecta</taxon>
        <taxon>Pterygota</taxon>
        <taxon>Neoptera</taxon>
        <taxon>Endopterygota</taxon>
        <taxon>Coleoptera</taxon>
        <taxon>Polyphaga</taxon>
        <taxon>Cucujiformia</taxon>
        <taxon>Curculionidae</taxon>
        <taxon>Dryophthorinae</taxon>
        <taxon>Sitophilus</taxon>
    </lineage>
</organism>
<protein>
    <recommendedName>
        <fullName evidence="10">Alpha-galactosidase</fullName>
        <ecNumber evidence="10">3.2.1.-</ecNumber>
    </recommendedName>
</protein>
<evidence type="ECO:0000256" key="5">
    <source>
        <dbReference type="ARBA" id="ARBA00023098"/>
    </source>
</evidence>
<feature type="signal peptide" evidence="11">
    <location>
        <begin position="1"/>
        <end position="21"/>
    </location>
</feature>
<keyword evidence="13" id="KW-1185">Reference proteome</keyword>
<evidence type="ECO:0000256" key="7">
    <source>
        <dbReference type="ARBA" id="ARBA00023180"/>
    </source>
</evidence>
<evidence type="ECO:0000313" key="13">
    <source>
        <dbReference type="Proteomes" id="UP000504635"/>
    </source>
</evidence>
<dbReference type="GO" id="GO:0016139">
    <property type="term" value="P:glycoside catabolic process"/>
    <property type="evidence" value="ECO:0007669"/>
    <property type="project" value="TreeGrafter"/>
</dbReference>
<dbReference type="SUPFAM" id="SSF51011">
    <property type="entry name" value="Glycosyl hydrolase domain"/>
    <property type="match status" value="1"/>
</dbReference>
<dbReference type="InterPro" id="IPR002241">
    <property type="entry name" value="Glyco_hydro_27"/>
</dbReference>
<comment type="subunit">
    <text evidence="3 10">Homodimer.</text>
</comment>
<comment type="subcellular location">
    <subcellularLocation>
        <location evidence="1">Lysosome</location>
    </subcellularLocation>
</comment>
<gene>
    <name evidence="14" type="primary">LOC115876497</name>
</gene>
<dbReference type="PANTHER" id="PTHR11452:SF83">
    <property type="entry name" value="ALPHA-GALACTOSIDASE"/>
    <property type="match status" value="1"/>
</dbReference>
<dbReference type="SUPFAM" id="SSF51445">
    <property type="entry name" value="(Trans)glycosidases"/>
    <property type="match status" value="1"/>
</dbReference>
<keyword evidence="11" id="KW-0732">Signal</keyword>
<dbReference type="PANTHER" id="PTHR11452">
    <property type="entry name" value="ALPHA-GALACTOSIDASE/ALPHA-N-ACETYLGALACTOSAMINIDASE"/>
    <property type="match status" value="1"/>
</dbReference>
<dbReference type="InterPro" id="IPR035373">
    <property type="entry name" value="Melibiase/NAGA_C"/>
</dbReference>
<dbReference type="PROSITE" id="PS00512">
    <property type="entry name" value="ALPHA_GALACTOSIDASE"/>
    <property type="match status" value="1"/>
</dbReference>
<proteinExistence type="inferred from homology"/>
<keyword evidence="9 10" id="KW-0326">Glycosidase</keyword>
<dbReference type="FunFam" id="3.20.20.70:FF:000070">
    <property type="entry name" value="Alpha-galactosidase"/>
    <property type="match status" value="1"/>
</dbReference>
<accession>A0A6J2XB36</accession>
<keyword evidence="6 10" id="KW-1015">Disulfide bond</keyword>
<dbReference type="Gene3D" id="2.60.40.1180">
    <property type="entry name" value="Golgi alpha-mannosidase II"/>
    <property type="match status" value="1"/>
</dbReference>
<dbReference type="OrthoDB" id="5795902at2759"/>
<dbReference type="EC" id="3.2.1.-" evidence="10"/>
<dbReference type="InParanoid" id="A0A6J2XB36"/>
<dbReference type="Pfam" id="PF16499">
    <property type="entry name" value="Melibiase_2"/>
    <property type="match status" value="1"/>
</dbReference>
<evidence type="ECO:0000256" key="11">
    <source>
        <dbReference type="SAM" id="SignalP"/>
    </source>
</evidence>
<dbReference type="InterPro" id="IPR013780">
    <property type="entry name" value="Glyco_hydro_b"/>
</dbReference>
<evidence type="ECO:0000256" key="8">
    <source>
        <dbReference type="ARBA" id="ARBA00023228"/>
    </source>
</evidence>
<evidence type="ECO:0000256" key="6">
    <source>
        <dbReference type="ARBA" id="ARBA00023157"/>
    </source>
</evidence>
<evidence type="ECO:0000256" key="9">
    <source>
        <dbReference type="ARBA" id="ARBA00023295"/>
    </source>
</evidence>
<comment type="similarity">
    <text evidence="2 10">Belongs to the glycosyl hydrolase 27 family.</text>
</comment>
<dbReference type="InterPro" id="IPR013785">
    <property type="entry name" value="Aldolase_TIM"/>
</dbReference>
<feature type="domain" description="Alpha galactosidase A C-terminal" evidence="12">
    <location>
        <begin position="312"/>
        <end position="402"/>
    </location>
</feature>
<dbReference type="GeneID" id="115876497"/>
<evidence type="ECO:0000256" key="1">
    <source>
        <dbReference type="ARBA" id="ARBA00004371"/>
    </source>
</evidence>
<dbReference type="GO" id="GO:0009311">
    <property type="term" value="P:oligosaccharide metabolic process"/>
    <property type="evidence" value="ECO:0007669"/>
    <property type="project" value="TreeGrafter"/>
</dbReference>
<evidence type="ECO:0000256" key="2">
    <source>
        <dbReference type="ARBA" id="ARBA00009743"/>
    </source>
</evidence>
<keyword evidence="8" id="KW-0458">Lysosome</keyword>
<dbReference type="GO" id="GO:0005764">
    <property type="term" value="C:lysosome"/>
    <property type="evidence" value="ECO:0007669"/>
    <property type="project" value="UniProtKB-SubCell"/>
</dbReference>
<feature type="chain" id="PRO_5026713195" description="Alpha-galactosidase" evidence="11">
    <location>
        <begin position="22"/>
        <end position="411"/>
    </location>
</feature>
<evidence type="ECO:0000259" key="12">
    <source>
        <dbReference type="Pfam" id="PF17450"/>
    </source>
</evidence>
<evidence type="ECO:0000256" key="3">
    <source>
        <dbReference type="ARBA" id="ARBA00011738"/>
    </source>
</evidence>
<dbReference type="Gene3D" id="3.20.20.70">
    <property type="entry name" value="Aldolase class I"/>
    <property type="match status" value="1"/>
</dbReference>
<dbReference type="InterPro" id="IPR000111">
    <property type="entry name" value="Glyco_hydro_27/36_CS"/>
</dbReference>
<dbReference type="Proteomes" id="UP000504635">
    <property type="component" value="Unplaced"/>
</dbReference>